<dbReference type="InterPro" id="IPR036875">
    <property type="entry name" value="Znf_CCHC_sf"/>
</dbReference>
<evidence type="ECO:0000259" key="3">
    <source>
        <dbReference type="PROSITE" id="PS50158"/>
    </source>
</evidence>
<evidence type="ECO:0000256" key="1">
    <source>
        <dbReference type="PROSITE-ProRule" id="PRU00047"/>
    </source>
</evidence>
<dbReference type="GeneID" id="35445448"/>
<dbReference type="InterPro" id="IPR001878">
    <property type="entry name" value="Znf_CCHC"/>
</dbReference>
<keyword evidence="1" id="KW-0479">Metal-binding</keyword>
<keyword evidence="5" id="KW-1185">Reference proteome</keyword>
<gene>
    <name evidence="4" type="ORF">RHIMIDRAFT_304911</name>
</gene>
<feature type="domain" description="CCHC-type" evidence="3">
    <location>
        <begin position="78"/>
        <end position="93"/>
    </location>
</feature>
<evidence type="ECO:0000256" key="2">
    <source>
        <dbReference type="SAM" id="MobiDB-lite"/>
    </source>
</evidence>
<evidence type="ECO:0000313" key="4">
    <source>
        <dbReference type="EMBL" id="PHZ14074.1"/>
    </source>
</evidence>
<dbReference type="STRING" id="1340429.A0A2G4SZA0"/>
<accession>A0A2G4SZA0</accession>
<name>A0A2G4SZA0_RHIZD</name>
<feature type="region of interest" description="Disordered" evidence="2">
    <location>
        <begin position="92"/>
        <end position="125"/>
    </location>
</feature>
<organism evidence="4 5">
    <name type="scientific">Rhizopus microsporus ATCC 52813</name>
    <dbReference type="NCBI Taxonomy" id="1340429"/>
    <lineage>
        <taxon>Eukaryota</taxon>
        <taxon>Fungi</taxon>
        <taxon>Fungi incertae sedis</taxon>
        <taxon>Mucoromycota</taxon>
        <taxon>Mucoromycotina</taxon>
        <taxon>Mucoromycetes</taxon>
        <taxon>Mucorales</taxon>
        <taxon>Mucorineae</taxon>
        <taxon>Rhizopodaceae</taxon>
        <taxon>Rhizopus</taxon>
    </lineage>
</organism>
<keyword evidence="1" id="KW-0862">Zinc</keyword>
<dbReference type="Proteomes" id="UP000242254">
    <property type="component" value="Unassembled WGS sequence"/>
</dbReference>
<sequence length="125" mass="13479">MRAGATVRATSDSIAIPLIASGHSYSSSDLGSTVSTMFSLADKLEKLTINLVRAADMKARDENMVPDVSAKPRRKIVCFFCDEEGHKKHDCPKYLSNKNGEDGVRPTPASGTKLTTLTGKGIEHQ</sequence>
<dbReference type="EMBL" id="KZ303846">
    <property type="protein sequence ID" value="PHZ14074.1"/>
    <property type="molecule type" value="Genomic_DNA"/>
</dbReference>
<reference evidence="4 5" key="1">
    <citation type="journal article" date="2016" name="Proc. Natl. Acad. Sci. U.S.A.">
        <title>Lipid metabolic changes in an early divergent fungus govern the establishment of a mutualistic symbiosis with endobacteria.</title>
        <authorList>
            <person name="Lastovetsky O.A."/>
            <person name="Gaspar M.L."/>
            <person name="Mondo S.J."/>
            <person name="LaButti K.M."/>
            <person name="Sandor L."/>
            <person name="Grigoriev I.V."/>
            <person name="Henry S.A."/>
            <person name="Pawlowska T.E."/>
        </authorList>
    </citation>
    <scope>NUCLEOTIDE SEQUENCE [LARGE SCALE GENOMIC DNA]</scope>
    <source>
        <strain evidence="4 5">ATCC 52813</strain>
    </source>
</reference>
<keyword evidence="1" id="KW-0863">Zinc-finger</keyword>
<dbReference type="GO" id="GO:0008270">
    <property type="term" value="F:zinc ion binding"/>
    <property type="evidence" value="ECO:0007669"/>
    <property type="project" value="UniProtKB-KW"/>
</dbReference>
<dbReference type="RefSeq" id="XP_023467782.1">
    <property type="nucleotide sequence ID" value="XM_023614459.1"/>
</dbReference>
<protein>
    <recommendedName>
        <fullName evidence="3">CCHC-type domain-containing protein</fullName>
    </recommendedName>
</protein>
<evidence type="ECO:0000313" key="5">
    <source>
        <dbReference type="Proteomes" id="UP000242254"/>
    </source>
</evidence>
<proteinExistence type="predicted"/>
<dbReference type="GO" id="GO:0003676">
    <property type="term" value="F:nucleic acid binding"/>
    <property type="evidence" value="ECO:0007669"/>
    <property type="project" value="InterPro"/>
</dbReference>
<dbReference type="AlphaFoldDB" id="A0A2G4SZA0"/>
<dbReference type="Pfam" id="PF00098">
    <property type="entry name" value="zf-CCHC"/>
    <property type="match status" value="1"/>
</dbReference>
<dbReference type="Gene3D" id="4.10.60.10">
    <property type="entry name" value="Zinc finger, CCHC-type"/>
    <property type="match status" value="1"/>
</dbReference>
<dbReference type="SUPFAM" id="SSF57756">
    <property type="entry name" value="Retrovirus zinc finger-like domains"/>
    <property type="match status" value="1"/>
</dbReference>
<dbReference type="PROSITE" id="PS50158">
    <property type="entry name" value="ZF_CCHC"/>
    <property type="match status" value="1"/>
</dbReference>
<feature type="compositionally biased region" description="Low complexity" evidence="2">
    <location>
        <begin position="111"/>
        <end position="125"/>
    </location>
</feature>